<dbReference type="Proteomes" id="UP001172738">
    <property type="component" value="Unassembled WGS sequence"/>
</dbReference>
<dbReference type="Gene3D" id="3.30.1380.10">
    <property type="match status" value="1"/>
</dbReference>
<dbReference type="EMBL" id="JAUHPV010000013">
    <property type="protein sequence ID" value="MDN4474198.1"/>
    <property type="molecule type" value="Genomic_DNA"/>
</dbReference>
<dbReference type="PANTHER" id="PTHR34385">
    <property type="entry name" value="D-ALANYL-D-ALANINE CARBOXYPEPTIDASE"/>
    <property type="match status" value="1"/>
</dbReference>
<dbReference type="InterPro" id="IPR058193">
    <property type="entry name" value="VanY/YodJ_core_dom"/>
</dbReference>
<dbReference type="InterPro" id="IPR052179">
    <property type="entry name" value="DD-CPase-like"/>
</dbReference>
<accession>A0ABT8G506</accession>
<evidence type="ECO:0000313" key="3">
    <source>
        <dbReference type="Proteomes" id="UP001172738"/>
    </source>
</evidence>
<keyword evidence="3" id="KW-1185">Reference proteome</keyword>
<evidence type="ECO:0000259" key="1">
    <source>
        <dbReference type="Pfam" id="PF02557"/>
    </source>
</evidence>
<evidence type="ECO:0000313" key="2">
    <source>
        <dbReference type="EMBL" id="MDN4474198.1"/>
    </source>
</evidence>
<comment type="caution">
    <text evidence="2">The sequence shown here is derived from an EMBL/GenBank/DDBJ whole genome shotgun (WGS) entry which is preliminary data.</text>
</comment>
<dbReference type="Pfam" id="PF02557">
    <property type="entry name" value="VanY"/>
    <property type="match status" value="1"/>
</dbReference>
<dbReference type="PANTHER" id="PTHR34385:SF1">
    <property type="entry name" value="PEPTIDOGLYCAN L-ALANYL-D-GLUTAMATE ENDOPEPTIDASE CWLK"/>
    <property type="match status" value="1"/>
</dbReference>
<dbReference type="SUPFAM" id="SSF55166">
    <property type="entry name" value="Hedgehog/DD-peptidase"/>
    <property type="match status" value="1"/>
</dbReference>
<dbReference type="CDD" id="cd14852">
    <property type="entry name" value="LD-carboxypeptidase"/>
    <property type="match status" value="1"/>
</dbReference>
<name>A0ABT8G506_9MICO</name>
<reference evidence="2" key="1">
    <citation type="submission" date="2023-06" db="EMBL/GenBank/DDBJ databases">
        <title>SYSU T00b26.</title>
        <authorList>
            <person name="Gao L."/>
            <person name="Fang B.-Z."/>
            <person name="Li W.-J."/>
        </authorList>
    </citation>
    <scope>NUCLEOTIDE SEQUENCE</scope>
    <source>
        <strain evidence="2">SYSU T00b26</strain>
    </source>
</reference>
<gene>
    <name evidence="2" type="ORF">QQX04_14445</name>
</gene>
<dbReference type="PROSITE" id="PS51318">
    <property type="entry name" value="TAT"/>
    <property type="match status" value="1"/>
</dbReference>
<protein>
    <submittedName>
        <fullName evidence="2">M15 family metallopeptidase</fullName>
    </submittedName>
</protein>
<sequence>MPRPDHARSRRPAMLSAIVAGAVGLAVGGGLGFVAPSSGAAPAPQPTPSASNAVAPPTIGAVPAVTAPGDPLALDSTLPLSDVRTVETDLDQRAVEIWSTKDPTSAWVMVNKANPLEPSDYEPQGLVSLAGLTGGAGERLTAEAAAALVDLRDAAVADGLDLAVASAYRSRGEQQALHRQYVSQWGAARAETFSARAAHSEHQTGWAVDVHWSSECRVKQCFADEPLGRWIAAHAWEHGWIVRYPDGGAEVTGYRYEPWHLRYVGVELSTRMHEEGISTLEEALGFPAAPDYAD</sequence>
<dbReference type="InterPro" id="IPR003709">
    <property type="entry name" value="VanY-like_core_dom"/>
</dbReference>
<feature type="domain" description="D-alanyl-D-alanine carboxypeptidase-like core" evidence="1">
    <location>
        <begin position="138"/>
        <end position="265"/>
    </location>
</feature>
<dbReference type="RefSeq" id="WP_301130412.1">
    <property type="nucleotide sequence ID" value="NZ_JAUHPV010000013.1"/>
</dbReference>
<dbReference type="InterPro" id="IPR009045">
    <property type="entry name" value="Zn_M74/Hedgehog-like"/>
</dbReference>
<dbReference type="InterPro" id="IPR006311">
    <property type="entry name" value="TAT_signal"/>
</dbReference>
<organism evidence="2 3">
    <name type="scientific">Demequina zhanjiangensis</name>
    <dbReference type="NCBI Taxonomy" id="3051659"/>
    <lineage>
        <taxon>Bacteria</taxon>
        <taxon>Bacillati</taxon>
        <taxon>Actinomycetota</taxon>
        <taxon>Actinomycetes</taxon>
        <taxon>Micrococcales</taxon>
        <taxon>Demequinaceae</taxon>
        <taxon>Demequina</taxon>
    </lineage>
</organism>
<proteinExistence type="predicted"/>